<evidence type="ECO:0000259" key="5">
    <source>
        <dbReference type="PROSITE" id="PS51000"/>
    </source>
</evidence>
<organism evidence="6 7">
    <name type="scientific">Roseivivax sediminis</name>
    <dbReference type="NCBI Taxonomy" id="936889"/>
    <lineage>
        <taxon>Bacteria</taxon>
        <taxon>Pseudomonadati</taxon>
        <taxon>Pseudomonadota</taxon>
        <taxon>Alphaproteobacteria</taxon>
        <taxon>Rhodobacterales</taxon>
        <taxon>Roseobacteraceae</taxon>
        <taxon>Roseivivax</taxon>
    </lineage>
</organism>
<dbReference type="InterPro" id="IPR050313">
    <property type="entry name" value="Carb_Metab_HTH_regulators"/>
</dbReference>
<dbReference type="OrthoDB" id="9814815at2"/>
<feature type="domain" description="HTH deoR-type" evidence="5">
    <location>
        <begin position="40"/>
        <end position="95"/>
    </location>
</feature>
<keyword evidence="4" id="KW-0804">Transcription</keyword>
<evidence type="ECO:0000256" key="1">
    <source>
        <dbReference type="ARBA" id="ARBA00022491"/>
    </source>
</evidence>
<keyword evidence="7" id="KW-1185">Reference proteome</keyword>
<evidence type="ECO:0000256" key="4">
    <source>
        <dbReference type="ARBA" id="ARBA00023163"/>
    </source>
</evidence>
<dbReference type="GO" id="GO:0003677">
    <property type="term" value="F:DNA binding"/>
    <property type="evidence" value="ECO:0007669"/>
    <property type="project" value="UniProtKB-KW"/>
</dbReference>
<evidence type="ECO:0000313" key="6">
    <source>
        <dbReference type="EMBL" id="SFE89039.1"/>
    </source>
</evidence>
<proteinExistence type="predicted"/>
<sequence>MSKPPYARYRTTNWSSYNPSLRKRGLLLKQPDVSIRSMHKTDRYNEIMATLRHQGSLTIAELTGLLKVSDETVRRDVKVLQSRGLLERVHGAVLLAEHGT</sequence>
<dbReference type="PROSITE" id="PS51000">
    <property type="entry name" value="HTH_DEOR_2"/>
    <property type="match status" value="1"/>
</dbReference>
<dbReference type="InterPro" id="IPR036388">
    <property type="entry name" value="WH-like_DNA-bd_sf"/>
</dbReference>
<dbReference type="InterPro" id="IPR018356">
    <property type="entry name" value="Tscrpt_reg_HTH_DeoR_CS"/>
</dbReference>
<dbReference type="InterPro" id="IPR036390">
    <property type="entry name" value="WH_DNA-bd_sf"/>
</dbReference>
<keyword evidence="3" id="KW-0238">DNA-binding</keyword>
<reference evidence="6 7" key="1">
    <citation type="submission" date="2016-10" db="EMBL/GenBank/DDBJ databases">
        <authorList>
            <person name="Varghese N."/>
            <person name="Submissions S."/>
        </authorList>
    </citation>
    <scope>NUCLEOTIDE SEQUENCE [LARGE SCALE GENOMIC DNA]</scope>
    <source>
        <strain evidence="7">YIM D21,KCTC 23444,ACCC 10710</strain>
    </source>
</reference>
<keyword evidence="2" id="KW-0805">Transcription regulation</keyword>
<dbReference type="SUPFAM" id="SSF46785">
    <property type="entry name" value="Winged helix' DNA-binding domain"/>
    <property type="match status" value="1"/>
</dbReference>
<dbReference type="Gene3D" id="1.10.10.10">
    <property type="entry name" value="Winged helix-like DNA-binding domain superfamily/Winged helix DNA-binding domain"/>
    <property type="match status" value="1"/>
</dbReference>
<accession>A0A1I2E8S8</accession>
<keyword evidence="1" id="KW-0678">Repressor</keyword>
<dbReference type="Pfam" id="PF08220">
    <property type="entry name" value="HTH_DeoR"/>
    <property type="match status" value="1"/>
</dbReference>
<dbReference type="PRINTS" id="PR00037">
    <property type="entry name" value="HTHLACR"/>
</dbReference>
<dbReference type="SMART" id="SM00420">
    <property type="entry name" value="HTH_DEOR"/>
    <property type="match status" value="1"/>
</dbReference>
<evidence type="ECO:0000313" key="7">
    <source>
        <dbReference type="Proteomes" id="UP000325289"/>
    </source>
</evidence>
<name>A0A1I2E8S8_9RHOB</name>
<dbReference type="AlphaFoldDB" id="A0A1I2E8S8"/>
<dbReference type="PANTHER" id="PTHR30363:SF4">
    <property type="entry name" value="GLYCEROL-3-PHOSPHATE REGULON REPRESSOR"/>
    <property type="match status" value="1"/>
</dbReference>
<protein>
    <submittedName>
        <fullName evidence="6">DeoR-like helix-turn-helix domain-containing protein</fullName>
    </submittedName>
</protein>
<dbReference type="PROSITE" id="PS00894">
    <property type="entry name" value="HTH_DEOR_1"/>
    <property type="match status" value="1"/>
</dbReference>
<evidence type="ECO:0000256" key="3">
    <source>
        <dbReference type="ARBA" id="ARBA00023125"/>
    </source>
</evidence>
<dbReference type="EMBL" id="FOMS01000021">
    <property type="protein sequence ID" value="SFE89039.1"/>
    <property type="molecule type" value="Genomic_DNA"/>
</dbReference>
<dbReference type="PANTHER" id="PTHR30363">
    <property type="entry name" value="HTH-TYPE TRANSCRIPTIONAL REGULATOR SRLR-RELATED"/>
    <property type="match status" value="1"/>
</dbReference>
<gene>
    <name evidence="6" type="ORF">SAMN04515678_12118</name>
</gene>
<dbReference type="Proteomes" id="UP000325289">
    <property type="component" value="Unassembled WGS sequence"/>
</dbReference>
<evidence type="ECO:0000256" key="2">
    <source>
        <dbReference type="ARBA" id="ARBA00023015"/>
    </source>
</evidence>
<dbReference type="InterPro" id="IPR001034">
    <property type="entry name" value="DeoR_HTH"/>
</dbReference>
<dbReference type="GO" id="GO:0003700">
    <property type="term" value="F:DNA-binding transcription factor activity"/>
    <property type="evidence" value="ECO:0007669"/>
    <property type="project" value="InterPro"/>
</dbReference>